<dbReference type="Gene3D" id="3.40.50.150">
    <property type="entry name" value="Vaccinia Virus protein VP39"/>
    <property type="match status" value="1"/>
</dbReference>
<dbReference type="AlphaFoldDB" id="A0AAN7UT95"/>
<dbReference type="Pfam" id="PF13578">
    <property type="entry name" value="Methyltransf_24"/>
    <property type="match status" value="1"/>
</dbReference>
<accession>A0AAN7UT95</accession>
<dbReference type="PANTHER" id="PTHR10509:SF14">
    <property type="entry name" value="CAFFEOYL-COA O-METHYLTRANSFERASE 3-RELATED"/>
    <property type="match status" value="1"/>
</dbReference>
<evidence type="ECO:0000313" key="1">
    <source>
        <dbReference type="EMBL" id="KAK5626989.1"/>
    </source>
</evidence>
<name>A0AAN7UT95_9PEZI</name>
<dbReference type="Proteomes" id="UP001305414">
    <property type="component" value="Unassembled WGS sequence"/>
</dbReference>
<organism evidence="1 2">
    <name type="scientific">Xylaria bambusicola</name>
    <dbReference type="NCBI Taxonomy" id="326684"/>
    <lineage>
        <taxon>Eukaryota</taxon>
        <taxon>Fungi</taxon>
        <taxon>Dikarya</taxon>
        <taxon>Ascomycota</taxon>
        <taxon>Pezizomycotina</taxon>
        <taxon>Sordariomycetes</taxon>
        <taxon>Xylariomycetidae</taxon>
        <taxon>Xylariales</taxon>
        <taxon>Xylariaceae</taxon>
        <taxon>Xylaria</taxon>
    </lineage>
</organism>
<dbReference type="GO" id="GO:0008757">
    <property type="term" value="F:S-adenosylmethionine-dependent methyltransferase activity"/>
    <property type="evidence" value="ECO:0007669"/>
    <property type="project" value="TreeGrafter"/>
</dbReference>
<dbReference type="PANTHER" id="PTHR10509">
    <property type="entry name" value="O-METHYLTRANSFERASE-RELATED"/>
    <property type="match status" value="1"/>
</dbReference>
<evidence type="ECO:0000313" key="2">
    <source>
        <dbReference type="Proteomes" id="UP001305414"/>
    </source>
</evidence>
<dbReference type="EMBL" id="JAWHQM010000004">
    <property type="protein sequence ID" value="KAK5626989.1"/>
    <property type="molecule type" value="Genomic_DNA"/>
</dbReference>
<protein>
    <submittedName>
        <fullName evidence="1">Uncharacterized protein</fullName>
    </submittedName>
</protein>
<reference evidence="1 2" key="1">
    <citation type="submission" date="2023-10" db="EMBL/GenBank/DDBJ databases">
        <title>Draft genome sequence of Xylaria bambusicola isolate GMP-LS, the root and basal stem rot pathogen of sugarcane in Indonesia.</title>
        <authorList>
            <person name="Selvaraj P."/>
            <person name="Muralishankar V."/>
            <person name="Muruganantham S."/>
            <person name="Sp S."/>
            <person name="Haryani S."/>
            <person name="Lau K.J.X."/>
            <person name="Naqvi N.I."/>
        </authorList>
    </citation>
    <scope>NUCLEOTIDE SEQUENCE [LARGE SCALE GENOMIC DNA]</scope>
    <source>
        <strain evidence="1">GMP-LS</strain>
    </source>
</reference>
<dbReference type="InterPro" id="IPR029063">
    <property type="entry name" value="SAM-dependent_MTases_sf"/>
</dbReference>
<proteinExistence type="predicted"/>
<dbReference type="InterPro" id="IPR050362">
    <property type="entry name" value="Cation-dep_OMT"/>
</dbReference>
<comment type="caution">
    <text evidence="1">The sequence shown here is derived from an EMBL/GenBank/DDBJ whole genome shotgun (WGS) entry which is preliminary data.</text>
</comment>
<dbReference type="SUPFAM" id="SSF53335">
    <property type="entry name" value="S-adenosyl-L-methionine-dependent methyltransferases"/>
    <property type="match status" value="1"/>
</dbReference>
<sequence length="179" mass="20328">MNAFSWHEATEKNKAEIITLELDAKMIAASRETFNKYHLNDCVKLIEGLVDKSLKRLDGTFDLVFVNANKEGKEGYVKYILDHKLLSPHGLIMCDNGELFPQDHFNLSYLSQRNTALTAENALIFTRGTTISTEGNPQLPAKVRPYWTENGKALRKFCDFCKNDERVDVVLLPLFDGVT</sequence>
<keyword evidence="2" id="KW-1185">Reference proteome</keyword>
<gene>
    <name evidence="1" type="ORF">RRF57_002704</name>
</gene>